<dbReference type="GO" id="GO:0005634">
    <property type="term" value="C:nucleus"/>
    <property type="evidence" value="ECO:0007669"/>
    <property type="project" value="UniProtKB-SubCell"/>
</dbReference>
<protein>
    <recommendedName>
        <fullName evidence="8">Xylanolytic transcriptional activator regulatory domain-containing protein</fullName>
    </recommendedName>
</protein>
<dbReference type="PANTHER" id="PTHR47782">
    <property type="entry name" value="ZN(II)2CYS6 TRANSCRIPTION FACTOR (EUROFUNG)-RELATED"/>
    <property type="match status" value="1"/>
</dbReference>
<evidence type="ECO:0000313" key="9">
    <source>
        <dbReference type="EMBL" id="RVX72826.1"/>
    </source>
</evidence>
<evidence type="ECO:0000256" key="2">
    <source>
        <dbReference type="ARBA" id="ARBA00022723"/>
    </source>
</evidence>
<proteinExistence type="predicted"/>
<keyword evidence="2" id="KW-0479">Metal-binding</keyword>
<evidence type="ECO:0000256" key="3">
    <source>
        <dbReference type="ARBA" id="ARBA00022833"/>
    </source>
</evidence>
<dbReference type="InterPro" id="IPR052202">
    <property type="entry name" value="Yeast_MetPath_Reg"/>
</dbReference>
<evidence type="ECO:0000256" key="6">
    <source>
        <dbReference type="ARBA" id="ARBA00023163"/>
    </source>
</evidence>
<comment type="caution">
    <text evidence="9">The sequence shown here is derived from an EMBL/GenBank/DDBJ whole genome shotgun (WGS) entry which is preliminary data.</text>
</comment>
<dbReference type="GO" id="GO:0043565">
    <property type="term" value="F:sequence-specific DNA binding"/>
    <property type="evidence" value="ECO:0007669"/>
    <property type="project" value="TreeGrafter"/>
</dbReference>
<dbReference type="CDD" id="cd12148">
    <property type="entry name" value="fungal_TF_MHR"/>
    <property type="match status" value="1"/>
</dbReference>
<dbReference type="SMART" id="SM00906">
    <property type="entry name" value="Fungal_trans"/>
    <property type="match status" value="1"/>
</dbReference>
<comment type="subcellular location">
    <subcellularLocation>
        <location evidence="1">Nucleus</location>
    </subcellularLocation>
</comment>
<keyword evidence="3" id="KW-0862">Zinc</keyword>
<dbReference type="AlphaFoldDB" id="A0A438NB19"/>
<evidence type="ECO:0000256" key="1">
    <source>
        <dbReference type="ARBA" id="ARBA00004123"/>
    </source>
</evidence>
<dbReference type="Pfam" id="PF04082">
    <property type="entry name" value="Fungal_trans"/>
    <property type="match status" value="1"/>
</dbReference>
<dbReference type="Proteomes" id="UP000288859">
    <property type="component" value="Unassembled WGS sequence"/>
</dbReference>
<dbReference type="GO" id="GO:0008270">
    <property type="term" value="F:zinc ion binding"/>
    <property type="evidence" value="ECO:0007669"/>
    <property type="project" value="InterPro"/>
</dbReference>
<feature type="domain" description="Xylanolytic transcriptional activator regulatory" evidence="8">
    <location>
        <begin position="320"/>
        <end position="394"/>
    </location>
</feature>
<dbReference type="InterPro" id="IPR007219">
    <property type="entry name" value="XnlR_reg_dom"/>
</dbReference>
<reference evidence="9 10" key="1">
    <citation type="submission" date="2017-03" db="EMBL/GenBank/DDBJ databases">
        <title>Genomes of endolithic fungi from Antarctica.</title>
        <authorList>
            <person name="Coleine C."/>
            <person name="Masonjones S."/>
            <person name="Stajich J.E."/>
        </authorList>
    </citation>
    <scope>NUCLEOTIDE SEQUENCE [LARGE SCALE GENOMIC DNA]</scope>
    <source>
        <strain evidence="9 10">CCFEE 6314</strain>
    </source>
</reference>
<dbReference type="PANTHER" id="PTHR47782:SF1">
    <property type="entry name" value="PYRIMIDINE PATHWAY REGULATORY PROTEIN 1"/>
    <property type="match status" value="1"/>
</dbReference>
<keyword evidence="6" id="KW-0804">Transcription</keyword>
<evidence type="ECO:0000259" key="8">
    <source>
        <dbReference type="SMART" id="SM00906"/>
    </source>
</evidence>
<name>A0A438NB19_EXOME</name>
<dbReference type="GO" id="GO:0006351">
    <property type="term" value="P:DNA-templated transcription"/>
    <property type="evidence" value="ECO:0007669"/>
    <property type="project" value="InterPro"/>
</dbReference>
<organism evidence="9 10">
    <name type="scientific">Exophiala mesophila</name>
    <name type="common">Black yeast-like fungus</name>
    <dbReference type="NCBI Taxonomy" id="212818"/>
    <lineage>
        <taxon>Eukaryota</taxon>
        <taxon>Fungi</taxon>
        <taxon>Dikarya</taxon>
        <taxon>Ascomycota</taxon>
        <taxon>Pezizomycotina</taxon>
        <taxon>Eurotiomycetes</taxon>
        <taxon>Chaetothyriomycetidae</taxon>
        <taxon>Chaetothyriales</taxon>
        <taxon>Herpotrichiellaceae</taxon>
        <taxon>Exophiala</taxon>
    </lineage>
</organism>
<keyword evidence="5" id="KW-0238">DNA-binding</keyword>
<keyword evidence="7" id="KW-0539">Nucleus</keyword>
<evidence type="ECO:0000256" key="5">
    <source>
        <dbReference type="ARBA" id="ARBA00023125"/>
    </source>
</evidence>
<gene>
    <name evidence="9" type="ORF">B0A52_03179</name>
</gene>
<accession>A0A438NB19</accession>
<evidence type="ECO:0000256" key="4">
    <source>
        <dbReference type="ARBA" id="ARBA00023015"/>
    </source>
</evidence>
<evidence type="ECO:0000313" key="10">
    <source>
        <dbReference type="Proteomes" id="UP000288859"/>
    </source>
</evidence>
<dbReference type="OrthoDB" id="189997at2759"/>
<dbReference type="EMBL" id="NAJM01000010">
    <property type="protein sequence ID" value="RVX72826.1"/>
    <property type="molecule type" value="Genomic_DNA"/>
</dbReference>
<evidence type="ECO:0000256" key="7">
    <source>
        <dbReference type="ARBA" id="ARBA00023242"/>
    </source>
</evidence>
<keyword evidence="4" id="KW-0805">Transcription regulation</keyword>
<dbReference type="GO" id="GO:0045944">
    <property type="term" value="P:positive regulation of transcription by RNA polymerase II"/>
    <property type="evidence" value="ECO:0007669"/>
    <property type="project" value="TreeGrafter"/>
</dbReference>
<dbReference type="GO" id="GO:0000981">
    <property type="term" value="F:DNA-binding transcription factor activity, RNA polymerase II-specific"/>
    <property type="evidence" value="ECO:0007669"/>
    <property type="project" value="TreeGrafter"/>
</dbReference>
<dbReference type="VEuPathDB" id="FungiDB:PV10_04089"/>
<sequence>MLGATPAEYVVNFTPHWEFLRKARGSLSIVLSIAVSILDPVDAVDAKPYTIINNPQEPSTITSRPRLSCLPSQISLLKLQDERNTTSKENGDVCDANTPSITRYLEERIAALESPQRPSDAAKAEGRGPPGDMVLTVPSIVDDAICDIMPSFLGITQDSCLAGCVAAPTEIPSAKKSFGMSDLDQSHPRTILNQQSSNMSLTSIPIRVAEFLLTTYLTRIIHQYPIFHIRQVENAFAHVFYSTTTDSIPAWDEYIVSIIMAISLSTAARNKQAHANSIAAKLFRNAMFHRSTVMSYDIYGLQALLLLIQYTFLNPSMANLWLLTGISSEACIEMGLHREVVDSSERDLTKQDMRRRIFWCAWEMEVAVSAGFHRPIRTLTKYIHVPFPSQFDDSAIHKDYIDTTGSKVKFVSHRIRGFRLVESAAISVLYQNEPLPADCPSLECWITQTETEIRTWLDEVHKSASWNHDAALKPHWDEMVLYAEIAYHWIIVLLFGPSPRVKTFNTENLMKALRSSVQVATGYWQQANTEFGRIKYVFHPLYHAFSSAVVFLQVLESCKSEVAKTYSLEEVEEFAHCFSRVFSTISERWPAATRCLQEYDRLLSPIKRKYSDFLLQERGGQFHRLGLDPDNDPTETLGDVLGFTDTMNFMPPLEPFMDISGTSVDPYVFIPHDWDAEFDFGMDLGIHEYM</sequence>